<proteinExistence type="inferred from homology"/>
<evidence type="ECO:0000313" key="3">
    <source>
        <dbReference type="Proteomes" id="UP001204524"/>
    </source>
</evidence>
<evidence type="ECO:0000313" key="2">
    <source>
        <dbReference type="EMBL" id="MCP3422238.1"/>
    </source>
</evidence>
<dbReference type="PRINTS" id="PR00081">
    <property type="entry name" value="GDHRDH"/>
</dbReference>
<dbReference type="PRINTS" id="PR00080">
    <property type="entry name" value="SDRFAMILY"/>
</dbReference>
<name>A0ABT1KWV1_9ACTN</name>
<dbReference type="InterPro" id="IPR050259">
    <property type="entry name" value="SDR"/>
</dbReference>
<comment type="caution">
    <text evidence="2">The sequence shown here is derived from an EMBL/GenBank/DDBJ whole genome shotgun (WGS) entry which is preliminary data.</text>
</comment>
<sequence length="326" mass="34040">MISFVWSPGHLPHVEDGAGALVLDHREQGPCLPGPGARRHGGERDAWTRHVRKGTTVTLEPPTLAELLDLHGRTAIVTGGAMGIGRGIVERLAEAGASVVIADADLEAAEATAGELAERHRSVLALYADVGDPDDANRLVADAIGWRGRVDVLANNAGIFPSKPVLDMVPDDFDRVIRTNLRGVFLCSREAALRMRGQGSGGRIINVTSVDALHPSAVGLAHYDASKHGVWGFTKNLAIELAPHGIWVNAIAPGAVATPGVAARQTSGAAGSVDPQAMLEAFLAKIPMRRMGAPDDIARAALFLASDLASYITGAQIVVDGGVLLS</sequence>
<dbReference type="Proteomes" id="UP001204524">
    <property type="component" value="Unassembled WGS sequence"/>
</dbReference>
<dbReference type="EMBL" id="JANARS010000004">
    <property type="protein sequence ID" value="MCP3422238.1"/>
    <property type="molecule type" value="Genomic_DNA"/>
</dbReference>
<dbReference type="PANTHER" id="PTHR42879:SF2">
    <property type="entry name" value="3-OXOACYL-[ACYL-CARRIER-PROTEIN] REDUCTASE FABG"/>
    <property type="match status" value="1"/>
</dbReference>
<accession>A0ABT1KWV1</accession>
<keyword evidence="3" id="KW-1185">Reference proteome</keyword>
<dbReference type="Gene3D" id="3.40.50.720">
    <property type="entry name" value="NAD(P)-binding Rossmann-like Domain"/>
    <property type="match status" value="1"/>
</dbReference>
<dbReference type="Pfam" id="PF13561">
    <property type="entry name" value="adh_short_C2"/>
    <property type="match status" value="1"/>
</dbReference>
<evidence type="ECO:0000256" key="1">
    <source>
        <dbReference type="ARBA" id="ARBA00006484"/>
    </source>
</evidence>
<dbReference type="SUPFAM" id="SSF51735">
    <property type="entry name" value="NAD(P)-binding Rossmann-fold domains"/>
    <property type="match status" value="1"/>
</dbReference>
<organism evidence="2 3">
    <name type="scientific">Nocardioides pinisoli</name>
    <dbReference type="NCBI Taxonomy" id="2950279"/>
    <lineage>
        <taxon>Bacteria</taxon>
        <taxon>Bacillati</taxon>
        <taxon>Actinomycetota</taxon>
        <taxon>Actinomycetes</taxon>
        <taxon>Propionibacteriales</taxon>
        <taxon>Nocardioidaceae</taxon>
        <taxon>Nocardioides</taxon>
    </lineage>
</organism>
<dbReference type="InterPro" id="IPR036291">
    <property type="entry name" value="NAD(P)-bd_dom_sf"/>
</dbReference>
<protein>
    <submittedName>
        <fullName evidence="2">SDR family oxidoreductase</fullName>
    </submittedName>
</protein>
<comment type="similarity">
    <text evidence="1">Belongs to the short-chain dehydrogenases/reductases (SDR) family.</text>
</comment>
<dbReference type="NCBIfam" id="NF005559">
    <property type="entry name" value="PRK07231.1"/>
    <property type="match status" value="1"/>
</dbReference>
<reference evidence="2 3" key="1">
    <citation type="submission" date="2022-06" db="EMBL/GenBank/DDBJ databases">
        <authorList>
            <person name="So Y."/>
        </authorList>
    </citation>
    <scope>NUCLEOTIDE SEQUENCE [LARGE SCALE GENOMIC DNA]</scope>
    <source>
        <strain evidence="2 3">STR3</strain>
    </source>
</reference>
<dbReference type="PANTHER" id="PTHR42879">
    <property type="entry name" value="3-OXOACYL-(ACYL-CARRIER-PROTEIN) REDUCTASE"/>
    <property type="match status" value="1"/>
</dbReference>
<dbReference type="InterPro" id="IPR002347">
    <property type="entry name" value="SDR_fam"/>
</dbReference>
<gene>
    <name evidence="2" type="ORF">NCI01_10555</name>
</gene>
<dbReference type="RefSeq" id="WP_254181441.1">
    <property type="nucleotide sequence ID" value="NZ_JANARS010000004.1"/>
</dbReference>